<feature type="compositionally biased region" description="Low complexity" evidence="1">
    <location>
        <begin position="78"/>
        <end position="94"/>
    </location>
</feature>
<dbReference type="PANTHER" id="PTHR13166">
    <property type="entry name" value="PROTEIN C6ORF149"/>
    <property type="match status" value="1"/>
</dbReference>
<dbReference type="GO" id="GO:0005739">
    <property type="term" value="C:mitochondrion"/>
    <property type="evidence" value="ECO:0007669"/>
    <property type="project" value="TreeGrafter"/>
</dbReference>
<evidence type="ECO:0000313" key="3">
    <source>
        <dbReference type="EMBL" id="KAE8244368.1"/>
    </source>
</evidence>
<proteinExistence type="predicted"/>
<feature type="region of interest" description="Disordered" evidence="1">
    <location>
        <begin position="78"/>
        <end position="102"/>
    </location>
</feature>
<evidence type="ECO:0000259" key="2">
    <source>
        <dbReference type="Pfam" id="PF05347"/>
    </source>
</evidence>
<protein>
    <recommendedName>
        <fullName evidence="2">Complex 1 LYR protein domain-containing protein</fullName>
    </recommendedName>
</protein>
<accession>A0A177TT66</accession>
<reference evidence="3" key="1">
    <citation type="submission" date="2016-04" db="EMBL/GenBank/DDBJ databases">
        <authorList>
            <person name="Nguyen H.D."/>
            <person name="Samba Siva P."/>
            <person name="Cullis J."/>
            <person name="Levesque C.A."/>
            <person name="Hambleton S."/>
        </authorList>
    </citation>
    <scope>NUCLEOTIDE SEQUENCE</scope>
    <source>
        <strain evidence="3">DAOMC 236416</strain>
    </source>
</reference>
<dbReference type="Proteomes" id="UP000077521">
    <property type="component" value="Unassembled WGS sequence"/>
</dbReference>
<comment type="caution">
    <text evidence="3">The sequence shown here is derived from an EMBL/GenBank/DDBJ whole genome shotgun (WGS) entry which is preliminary data.</text>
</comment>
<sequence>MTTTAPTRQQILRLYRRYLSTSQSFSSYNFRTYFLRRSRDMFRSALLPASQATTSSPFSKAADITAPVVPSALVKASQPAGASPFSSSSSIAASVQHEEAPGTPEERLALFYERASKELDVLRRAAIVNRIYQGERLVVEEPRLIVGGGGSGAEASVGGGGQPV</sequence>
<dbReference type="InterPro" id="IPR051522">
    <property type="entry name" value="ISC_assembly_LYR"/>
</dbReference>
<dbReference type="EMBL" id="LWDF02000666">
    <property type="protein sequence ID" value="KAE8244368.1"/>
    <property type="molecule type" value="Genomic_DNA"/>
</dbReference>
<dbReference type="GO" id="GO:1990221">
    <property type="term" value="C:L-cysteine desulfurase complex"/>
    <property type="evidence" value="ECO:0007669"/>
    <property type="project" value="TreeGrafter"/>
</dbReference>
<dbReference type="Pfam" id="PF05347">
    <property type="entry name" value="Complex1_LYR"/>
    <property type="match status" value="1"/>
</dbReference>
<dbReference type="PANTHER" id="PTHR13166:SF7">
    <property type="entry name" value="LYR MOTIF-CONTAINING PROTEIN 4"/>
    <property type="match status" value="1"/>
</dbReference>
<dbReference type="AlphaFoldDB" id="A0A177TT66"/>
<keyword evidence="4" id="KW-1185">Reference proteome</keyword>
<organism evidence="3 4">
    <name type="scientific">Tilletia indica</name>
    <dbReference type="NCBI Taxonomy" id="43049"/>
    <lineage>
        <taxon>Eukaryota</taxon>
        <taxon>Fungi</taxon>
        <taxon>Dikarya</taxon>
        <taxon>Basidiomycota</taxon>
        <taxon>Ustilaginomycotina</taxon>
        <taxon>Exobasidiomycetes</taxon>
        <taxon>Tilletiales</taxon>
        <taxon>Tilletiaceae</taxon>
        <taxon>Tilletia</taxon>
    </lineage>
</organism>
<feature type="domain" description="Complex 1 LYR protein" evidence="2">
    <location>
        <begin position="9"/>
        <end position="44"/>
    </location>
</feature>
<evidence type="ECO:0000313" key="4">
    <source>
        <dbReference type="Proteomes" id="UP000077521"/>
    </source>
</evidence>
<evidence type="ECO:0000256" key="1">
    <source>
        <dbReference type="SAM" id="MobiDB-lite"/>
    </source>
</evidence>
<gene>
    <name evidence="3" type="ORF">A4X13_0g6647</name>
</gene>
<name>A0A177TT66_9BASI</name>
<reference evidence="3" key="2">
    <citation type="journal article" date="2019" name="IMA Fungus">
        <title>Genome sequencing and comparison of five Tilletia species to identify candidate genes for the detection of regulated species infecting wheat.</title>
        <authorList>
            <person name="Nguyen H.D.T."/>
            <person name="Sultana T."/>
            <person name="Kesanakurti P."/>
            <person name="Hambleton S."/>
        </authorList>
    </citation>
    <scope>NUCLEOTIDE SEQUENCE</scope>
    <source>
        <strain evidence="3">DAOMC 236416</strain>
    </source>
</reference>
<dbReference type="InterPro" id="IPR008011">
    <property type="entry name" value="Complex1_LYR_dom"/>
</dbReference>
<dbReference type="GO" id="GO:0016226">
    <property type="term" value="P:iron-sulfur cluster assembly"/>
    <property type="evidence" value="ECO:0007669"/>
    <property type="project" value="TreeGrafter"/>
</dbReference>